<dbReference type="Gene3D" id="1.10.10.10">
    <property type="entry name" value="Winged helix-like DNA-binding domain superfamily/Winged helix DNA-binding domain"/>
    <property type="match status" value="1"/>
</dbReference>
<keyword evidence="3" id="KW-0238">DNA-binding</keyword>
<keyword evidence="2" id="KW-0805">Transcription regulation</keyword>
<evidence type="ECO:0000313" key="6">
    <source>
        <dbReference type="EMBL" id="MDN2481253.1"/>
    </source>
</evidence>
<dbReference type="SUPFAM" id="SSF53850">
    <property type="entry name" value="Periplasmic binding protein-like II"/>
    <property type="match status" value="1"/>
</dbReference>
<dbReference type="EMBL" id="JAUEOZ010000001">
    <property type="protein sequence ID" value="MDN2481253.1"/>
    <property type="molecule type" value="Genomic_DNA"/>
</dbReference>
<evidence type="ECO:0000256" key="4">
    <source>
        <dbReference type="ARBA" id="ARBA00023163"/>
    </source>
</evidence>
<dbReference type="Gene3D" id="3.40.190.290">
    <property type="match status" value="1"/>
</dbReference>
<keyword evidence="4" id="KW-0804">Transcription</keyword>
<evidence type="ECO:0000313" key="7">
    <source>
        <dbReference type="Proteomes" id="UP001169719"/>
    </source>
</evidence>
<dbReference type="RefSeq" id="WP_289961388.1">
    <property type="nucleotide sequence ID" value="NZ_JAUEOZ010000001.1"/>
</dbReference>
<dbReference type="PANTHER" id="PTHR30537:SF5">
    <property type="entry name" value="HTH-TYPE TRANSCRIPTIONAL ACTIVATOR TTDR-RELATED"/>
    <property type="match status" value="1"/>
</dbReference>
<dbReference type="PANTHER" id="PTHR30537">
    <property type="entry name" value="HTH-TYPE TRANSCRIPTIONAL REGULATOR"/>
    <property type="match status" value="1"/>
</dbReference>
<dbReference type="SUPFAM" id="SSF46785">
    <property type="entry name" value="Winged helix' DNA-binding domain"/>
    <property type="match status" value="1"/>
</dbReference>
<dbReference type="Proteomes" id="UP001169719">
    <property type="component" value="Unassembled WGS sequence"/>
</dbReference>
<accession>A0ABT7XZP2</accession>
<dbReference type="Pfam" id="PF03466">
    <property type="entry name" value="LysR_substrate"/>
    <property type="match status" value="2"/>
</dbReference>
<feature type="domain" description="HTH lysR-type" evidence="5">
    <location>
        <begin position="8"/>
        <end position="59"/>
    </location>
</feature>
<evidence type="ECO:0000256" key="3">
    <source>
        <dbReference type="ARBA" id="ARBA00023125"/>
    </source>
</evidence>
<evidence type="ECO:0000259" key="5">
    <source>
        <dbReference type="PROSITE" id="PS50931"/>
    </source>
</evidence>
<evidence type="ECO:0000256" key="1">
    <source>
        <dbReference type="ARBA" id="ARBA00009437"/>
    </source>
</evidence>
<dbReference type="Pfam" id="PF00126">
    <property type="entry name" value="HTH_1"/>
    <property type="match status" value="1"/>
</dbReference>
<name>A0ABT7XZP2_9VIBR</name>
<dbReference type="PROSITE" id="PS50931">
    <property type="entry name" value="HTH_LYSR"/>
    <property type="match status" value="1"/>
</dbReference>
<gene>
    <name evidence="6" type="ORF">QWJ08_07575</name>
</gene>
<dbReference type="InterPro" id="IPR005119">
    <property type="entry name" value="LysR_subst-bd"/>
</dbReference>
<dbReference type="InterPro" id="IPR036390">
    <property type="entry name" value="WH_DNA-bd_sf"/>
</dbReference>
<dbReference type="InterPro" id="IPR000847">
    <property type="entry name" value="LysR_HTH_N"/>
</dbReference>
<evidence type="ECO:0000256" key="2">
    <source>
        <dbReference type="ARBA" id="ARBA00023015"/>
    </source>
</evidence>
<comment type="similarity">
    <text evidence="1">Belongs to the LysR transcriptional regulatory family.</text>
</comment>
<dbReference type="InterPro" id="IPR058163">
    <property type="entry name" value="LysR-type_TF_proteobact-type"/>
</dbReference>
<keyword evidence="7" id="KW-1185">Reference proteome</keyword>
<proteinExistence type="inferred from homology"/>
<dbReference type="InterPro" id="IPR036388">
    <property type="entry name" value="WH-like_DNA-bd_sf"/>
</dbReference>
<sequence>MDDIANHKALICVAETGSLGGASEQLGKSKVMISRAIKTLEDELGFRLLDRNAKGSKLTAKGSAYVETCRPVIQQVDSALNAMALNKGQFICDTDDQQIPLKLSSPNTFGSIVLSEVIADFQKAHSHYRLELVTDEQFQDIFDHKLDISIRAHLSSDSIHDNLISRPLIKLPFFLCCTPEYLTRYLSKTVTSANSMIAERDVISDNIVRIKNVSIDDWFAQTPFVAWSYLGQHESVMVDSESQRKVTPANVTFISNNSISCRNYLMASEGFAFLPLHVIRQALNEGKLIIVTLEPIKFEVDLRITYMNAQGRQSATNRFVEFLMQHSAITSLRQEIQSLYIKLKI</sequence>
<protein>
    <submittedName>
        <fullName evidence="6">LysR family transcriptional regulator</fullName>
    </submittedName>
</protein>
<comment type="caution">
    <text evidence="6">The sequence shown here is derived from an EMBL/GenBank/DDBJ whole genome shotgun (WGS) entry which is preliminary data.</text>
</comment>
<organism evidence="6 7">
    <name type="scientific">Vibrio agarivorans</name>
    <dbReference type="NCBI Taxonomy" id="153622"/>
    <lineage>
        <taxon>Bacteria</taxon>
        <taxon>Pseudomonadati</taxon>
        <taxon>Pseudomonadota</taxon>
        <taxon>Gammaproteobacteria</taxon>
        <taxon>Vibrionales</taxon>
        <taxon>Vibrionaceae</taxon>
        <taxon>Vibrio</taxon>
    </lineage>
</organism>
<reference evidence="6" key="1">
    <citation type="submission" date="2024-05" db="EMBL/GenBank/DDBJ databases">
        <title>Genome Sequences of Four Agar- Degrading Marine Bacteria.</title>
        <authorList>
            <person name="Phillips E.K."/>
            <person name="Shaffer J.C."/>
            <person name="Henson M.W."/>
            <person name="Temperton B."/>
            <person name="Thrash C.J."/>
            <person name="Martin M.O."/>
        </authorList>
    </citation>
    <scope>NUCLEOTIDE SEQUENCE</scope>
    <source>
        <strain evidence="6">EKP203</strain>
    </source>
</reference>